<comment type="subunit">
    <text evidence="2">Forms a heterodimer with MurT.</text>
</comment>
<evidence type="ECO:0000256" key="1">
    <source>
        <dbReference type="ARBA" id="ARBA00022962"/>
    </source>
</evidence>
<dbReference type="PANTHER" id="PTHR21343:SF9">
    <property type="entry name" value="LIPID II ISOGLUTAMINYL SYNTHASE (GLUTAMINE-HYDROLYZING) SUBUNIT GATD"/>
    <property type="match status" value="1"/>
</dbReference>
<keyword evidence="2" id="KW-0961">Cell wall biogenesis/degradation</keyword>
<dbReference type="Gene3D" id="3.40.50.880">
    <property type="match status" value="1"/>
</dbReference>
<comment type="caution">
    <text evidence="4">The sequence shown here is derived from an EMBL/GenBank/DDBJ whole genome shotgun (WGS) entry which is preliminary data.</text>
</comment>
<dbReference type="InterPro" id="IPR011698">
    <property type="entry name" value="GATase_3"/>
</dbReference>
<evidence type="ECO:0000256" key="2">
    <source>
        <dbReference type="HAMAP-Rule" id="MF_02213"/>
    </source>
</evidence>
<evidence type="ECO:0000259" key="3">
    <source>
        <dbReference type="Pfam" id="PF07685"/>
    </source>
</evidence>
<comment type="function">
    <text evidence="2">The lipid II isoglutaminyl synthase complex catalyzes the formation of alpha-D-isoglutamine in the cell wall lipid II stem peptide. The GatD subunit catalyzes the hydrolysis of glutamine to glutamate and ammonia. The resulting ammonia molecule is channeled to the active site of MurT.</text>
</comment>
<keyword evidence="2" id="KW-0133">Cell shape</keyword>
<dbReference type="HAMAP" id="MF_02213">
    <property type="entry name" value="Lipid_II_synth_GatD"/>
    <property type="match status" value="1"/>
</dbReference>
<dbReference type="CDD" id="cd01750">
    <property type="entry name" value="GATase1_CobQ"/>
    <property type="match status" value="1"/>
</dbReference>
<comment type="pathway">
    <text evidence="2">Cell wall biogenesis; peptidoglycan biosynthesis.</text>
</comment>
<keyword evidence="1 2" id="KW-0315">Glutamine amidotransferase</keyword>
<dbReference type="SUPFAM" id="SSF52317">
    <property type="entry name" value="Class I glutamine amidotransferase-like"/>
    <property type="match status" value="1"/>
</dbReference>
<comment type="similarity">
    <text evidence="2">Belongs to the CobB/CobQ family. GatD subfamily.</text>
</comment>
<dbReference type="EMBL" id="JBHSQW010000026">
    <property type="protein sequence ID" value="MFC5995099.1"/>
    <property type="molecule type" value="Genomic_DNA"/>
</dbReference>
<feature type="domain" description="CobB/CobQ-like glutamine amidotransferase" evidence="3">
    <location>
        <begin position="7"/>
        <end position="203"/>
    </location>
</feature>
<comment type="catalytic activity">
    <reaction evidence="2">
        <text>L-glutamine + H2O = L-glutamate + NH4(+)</text>
        <dbReference type="Rhea" id="RHEA:15889"/>
        <dbReference type="ChEBI" id="CHEBI:15377"/>
        <dbReference type="ChEBI" id="CHEBI:28938"/>
        <dbReference type="ChEBI" id="CHEBI:29985"/>
        <dbReference type="ChEBI" id="CHEBI:58359"/>
        <dbReference type="EC" id="3.5.1.2"/>
    </reaction>
</comment>
<feature type="binding site" evidence="2">
    <location>
        <position position="128"/>
    </location>
    <ligand>
        <name>substrate</name>
    </ligand>
</feature>
<sequence length="236" mass="24551">MSAAELTIGVLLPDVLGTYSDAGNAVILAKRAQWRGIPAQIHRITATTTPPAGCDIYLIGGGEDTAQLFAADWLGRQRTLRAAMAGRAVTLAVCAGLQILGSTMRDRSGHDHPGLGLLDLSTVAGPRRAVGEVVSSCLLPGVGTLTGFENHQGVTTLGPDQSPLGVVQSGTGNGTRGRHGHGEGAWSGRIIGTYLHGPVLARNPLLADHILQLATGRDLEPIDLPDLPALRRTYLA</sequence>
<gene>
    <name evidence="2" type="primary">gatD</name>
    <name evidence="4" type="ORF">ACFQE5_12840</name>
</gene>
<name>A0ABW1J2P3_9PSEU</name>
<keyword evidence="5" id="KW-1185">Reference proteome</keyword>
<dbReference type="RefSeq" id="WP_379585125.1">
    <property type="nucleotide sequence ID" value="NZ_JBHSQW010000026.1"/>
</dbReference>
<accession>A0ABW1J2P3</accession>
<dbReference type="PANTHER" id="PTHR21343">
    <property type="entry name" value="DETHIOBIOTIN SYNTHETASE"/>
    <property type="match status" value="1"/>
</dbReference>
<evidence type="ECO:0000313" key="5">
    <source>
        <dbReference type="Proteomes" id="UP001596302"/>
    </source>
</evidence>
<feature type="active site" evidence="2">
    <location>
        <position position="196"/>
    </location>
</feature>
<evidence type="ECO:0000313" key="4">
    <source>
        <dbReference type="EMBL" id="MFC5995099.1"/>
    </source>
</evidence>
<feature type="active site" description="Nucleophile" evidence="2">
    <location>
        <position position="94"/>
    </location>
</feature>
<dbReference type="InterPro" id="IPR029062">
    <property type="entry name" value="Class_I_gatase-like"/>
</dbReference>
<dbReference type="Proteomes" id="UP001596302">
    <property type="component" value="Unassembled WGS sequence"/>
</dbReference>
<dbReference type="InterPro" id="IPR043702">
    <property type="entry name" value="Lipid_II_synth_GatD"/>
</dbReference>
<proteinExistence type="inferred from homology"/>
<dbReference type="InterPro" id="IPR033949">
    <property type="entry name" value="CobQ_GATase1"/>
</dbReference>
<dbReference type="Pfam" id="PF07685">
    <property type="entry name" value="GATase_3"/>
    <property type="match status" value="1"/>
</dbReference>
<comment type="catalytic activity">
    <reaction evidence="2">
        <text>beta-D-GlcNAc-(1-&gt;4)-Mur2Ac(oyl-L-Ala-gamma-D-Glu-L-Lys-D-Ala-D-Ala)-di-trans,octa-cis-undecaprenyl diphosphate + L-glutamine + ATP + H2O = beta-D-GlcNAc-(1-&gt;4)-Mur2Ac(oyl-L-Ala-D-isoglutaminyl-L-Lys-D-Ala-D-Ala)-di-trans,octa-cis-undecaprenyl diphosphate + L-glutamate + ADP + phosphate + H(+)</text>
        <dbReference type="Rhea" id="RHEA:57928"/>
        <dbReference type="ChEBI" id="CHEBI:15377"/>
        <dbReference type="ChEBI" id="CHEBI:15378"/>
        <dbReference type="ChEBI" id="CHEBI:29985"/>
        <dbReference type="ChEBI" id="CHEBI:30616"/>
        <dbReference type="ChEBI" id="CHEBI:43474"/>
        <dbReference type="ChEBI" id="CHEBI:58359"/>
        <dbReference type="ChEBI" id="CHEBI:60033"/>
        <dbReference type="ChEBI" id="CHEBI:62233"/>
        <dbReference type="ChEBI" id="CHEBI:456216"/>
        <dbReference type="EC" id="6.3.5.13"/>
    </reaction>
</comment>
<keyword evidence="2" id="KW-0436">Ligase</keyword>
<organism evidence="4 5">
    <name type="scientific">Pseudonocardia hispaniensis</name>
    <dbReference type="NCBI Taxonomy" id="904933"/>
    <lineage>
        <taxon>Bacteria</taxon>
        <taxon>Bacillati</taxon>
        <taxon>Actinomycetota</taxon>
        <taxon>Actinomycetes</taxon>
        <taxon>Pseudonocardiales</taxon>
        <taxon>Pseudonocardiaceae</taxon>
        <taxon>Pseudonocardia</taxon>
    </lineage>
</organism>
<reference evidence="5" key="1">
    <citation type="journal article" date="2019" name="Int. J. Syst. Evol. Microbiol.">
        <title>The Global Catalogue of Microorganisms (GCM) 10K type strain sequencing project: providing services to taxonomists for standard genome sequencing and annotation.</title>
        <authorList>
            <consortium name="The Broad Institute Genomics Platform"/>
            <consortium name="The Broad Institute Genome Sequencing Center for Infectious Disease"/>
            <person name="Wu L."/>
            <person name="Ma J."/>
        </authorList>
    </citation>
    <scope>NUCLEOTIDE SEQUENCE [LARGE SCALE GENOMIC DNA]</scope>
    <source>
        <strain evidence="5">CCM 8391</strain>
    </source>
</reference>
<keyword evidence="2" id="KW-0378">Hydrolase</keyword>
<dbReference type="EC" id="6.3.5.13" evidence="2"/>
<dbReference type="PROSITE" id="PS51274">
    <property type="entry name" value="GATASE_COBBQ"/>
    <property type="match status" value="1"/>
</dbReference>
<keyword evidence="2" id="KW-0573">Peptidoglycan synthesis</keyword>
<protein>
    <recommendedName>
        <fullName evidence="2">Lipid II isoglutaminyl synthase (glutamine-hydrolyzing) subunit GatD</fullName>
        <ecNumber evidence="2">6.3.5.13</ecNumber>
    </recommendedName>
    <alternativeName>
        <fullName evidence="2">Lipid II isoglutaminyl synthase glutaminase subunit</fullName>
        <ecNumber evidence="2">3.5.1.2</ecNumber>
    </alternativeName>
</protein>
<dbReference type="EC" id="3.5.1.2" evidence="2"/>